<dbReference type="PRINTS" id="PR00411">
    <property type="entry name" value="PNDRDTASEI"/>
</dbReference>
<reference evidence="8 9" key="1">
    <citation type="submission" date="2016-12" db="EMBL/GenBank/DDBJ databases">
        <authorList>
            <person name="Song W.-J."/>
            <person name="Kurnit D.M."/>
        </authorList>
    </citation>
    <scope>NUCLEOTIDE SEQUENCE [LARGE SCALE GENOMIC DNA]</scope>
    <source>
        <strain evidence="8 9">CGMCC 1.10808</strain>
    </source>
</reference>
<sequence>MAERIVVIGAGQAGAALCEALRAEGHAGPIALVGEEPAPPYQRPPLSKKYLLGELPRERLFLRPESHYAEHGVELIRGARAARIDRAARLVHLEDGRALPYDRLALTTGARARRLPAAIGGDLAGAFVLRSMADSDALAPQLRAGRRALIVGGGYVGLEVAAVCAARGLRVTLVEAAERILGRVAATRTAAFFRDLHRAHGVDLREGVGVARLIGRDGALAGAELTDGARLEADFAVIGIGAAPDVALAEAAGLACENGVAVDEFCRSSDPDIFAAGDCASFPFEGARVRLESVQNAIDQAQAAAANMLGRARPYAPTPWFWSDQYDIKLQIAGLGAGHDRAVARPGPREGALSVWLFRGARLVAVEAMNDPRAYMTGKRWLEAGHSPDPEALADPARDLRAL</sequence>
<keyword evidence="5" id="KW-0175">Coiled coil</keyword>
<keyword evidence="4" id="KW-0560">Oxidoreductase</keyword>
<dbReference type="STRING" id="1189325.SAMN04488119_102366"/>
<dbReference type="Gene3D" id="3.50.50.60">
    <property type="entry name" value="FAD/NAD(P)-binding domain"/>
    <property type="match status" value="2"/>
</dbReference>
<dbReference type="Pfam" id="PF07992">
    <property type="entry name" value="Pyr_redox_2"/>
    <property type="match status" value="1"/>
</dbReference>
<dbReference type="PANTHER" id="PTHR43557">
    <property type="entry name" value="APOPTOSIS-INDUCING FACTOR 1"/>
    <property type="match status" value="1"/>
</dbReference>
<dbReference type="OrthoDB" id="7809559at2"/>
<keyword evidence="8" id="KW-0223">Dioxygenase</keyword>
<dbReference type="GO" id="GO:0005737">
    <property type="term" value="C:cytoplasm"/>
    <property type="evidence" value="ECO:0007669"/>
    <property type="project" value="TreeGrafter"/>
</dbReference>
<keyword evidence="2" id="KW-0285">Flavoprotein</keyword>
<dbReference type="PANTHER" id="PTHR43557:SF2">
    <property type="entry name" value="RIESKE DOMAIN-CONTAINING PROTEIN-RELATED"/>
    <property type="match status" value="1"/>
</dbReference>
<keyword evidence="9" id="KW-1185">Reference proteome</keyword>
<evidence type="ECO:0000256" key="5">
    <source>
        <dbReference type="SAM" id="Coils"/>
    </source>
</evidence>
<dbReference type="Gene3D" id="3.30.390.30">
    <property type="match status" value="1"/>
</dbReference>
<evidence type="ECO:0000256" key="1">
    <source>
        <dbReference type="ARBA" id="ARBA00001974"/>
    </source>
</evidence>
<keyword evidence="3" id="KW-0274">FAD</keyword>
<organism evidence="8 9">
    <name type="scientific">Oceanicella actignis</name>
    <dbReference type="NCBI Taxonomy" id="1189325"/>
    <lineage>
        <taxon>Bacteria</taxon>
        <taxon>Pseudomonadati</taxon>
        <taxon>Pseudomonadota</taxon>
        <taxon>Alphaproteobacteria</taxon>
        <taxon>Rhodobacterales</taxon>
        <taxon>Paracoccaceae</taxon>
        <taxon>Oceanicella</taxon>
    </lineage>
</organism>
<comment type="cofactor">
    <cofactor evidence="1">
        <name>FAD</name>
        <dbReference type="ChEBI" id="CHEBI:57692"/>
    </cofactor>
</comment>
<dbReference type="GO" id="GO:0051213">
    <property type="term" value="F:dioxygenase activity"/>
    <property type="evidence" value="ECO:0007669"/>
    <property type="project" value="UniProtKB-KW"/>
</dbReference>
<dbReference type="EMBL" id="FRDL01000001">
    <property type="protein sequence ID" value="SHN49868.1"/>
    <property type="molecule type" value="Genomic_DNA"/>
</dbReference>
<feature type="coiled-coil region" evidence="5">
    <location>
        <begin position="284"/>
        <end position="311"/>
    </location>
</feature>
<evidence type="ECO:0000256" key="2">
    <source>
        <dbReference type="ARBA" id="ARBA00022630"/>
    </source>
</evidence>
<evidence type="ECO:0000256" key="4">
    <source>
        <dbReference type="ARBA" id="ARBA00023002"/>
    </source>
</evidence>
<feature type="domain" description="Reductase C-terminal" evidence="7">
    <location>
        <begin position="320"/>
        <end position="403"/>
    </location>
</feature>
<evidence type="ECO:0000259" key="7">
    <source>
        <dbReference type="Pfam" id="PF14759"/>
    </source>
</evidence>
<evidence type="ECO:0000313" key="9">
    <source>
        <dbReference type="Proteomes" id="UP000184066"/>
    </source>
</evidence>
<dbReference type="SUPFAM" id="SSF51905">
    <property type="entry name" value="FAD/NAD(P)-binding domain"/>
    <property type="match status" value="2"/>
</dbReference>
<dbReference type="InterPro" id="IPR016156">
    <property type="entry name" value="FAD/NAD-linked_Rdtase_dimer_sf"/>
</dbReference>
<accession>A0A1M7RUU3</accession>
<dbReference type="SUPFAM" id="SSF55424">
    <property type="entry name" value="FAD/NAD-linked reductases, dimerisation (C-terminal) domain"/>
    <property type="match status" value="1"/>
</dbReference>
<dbReference type="RefSeq" id="WP_072745748.1">
    <property type="nucleotide sequence ID" value="NZ_FOHL01000002.1"/>
</dbReference>
<name>A0A1M7RUU3_9RHOB</name>
<dbReference type="InterPro" id="IPR023753">
    <property type="entry name" value="FAD/NAD-binding_dom"/>
</dbReference>
<dbReference type="Proteomes" id="UP000184066">
    <property type="component" value="Unassembled WGS sequence"/>
</dbReference>
<protein>
    <submittedName>
        <fullName evidence="8">3-phenylpropionate/trans-cinnamate dioxygenase ferredoxin reductase subunit</fullName>
    </submittedName>
</protein>
<dbReference type="InterPro" id="IPR036188">
    <property type="entry name" value="FAD/NAD-bd_sf"/>
</dbReference>
<evidence type="ECO:0000259" key="6">
    <source>
        <dbReference type="Pfam" id="PF07992"/>
    </source>
</evidence>
<gene>
    <name evidence="8" type="ORF">SAMN05216200_101152</name>
</gene>
<evidence type="ECO:0000256" key="3">
    <source>
        <dbReference type="ARBA" id="ARBA00022827"/>
    </source>
</evidence>
<dbReference type="GO" id="GO:0016651">
    <property type="term" value="F:oxidoreductase activity, acting on NAD(P)H"/>
    <property type="evidence" value="ECO:0007669"/>
    <property type="project" value="TreeGrafter"/>
</dbReference>
<dbReference type="PRINTS" id="PR00368">
    <property type="entry name" value="FADPNR"/>
</dbReference>
<proteinExistence type="predicted"/>
<dbReference type="InterPro" id="IPR050446">
    <property type="entry name" value="FAD-oxidoreductase/Apoptosis"/>
</dbReference>
<evidence type="ECO:0000313" key="8">
    <source>
        <dbReference type="EMBL" id="SHN49868.1"/>
    </source>
</evidence>
<dbReference type="InterPro" id="IPR028202">
    <property type="entry name" value="Reductase_C"/>
</dbReference>
<dbReference type="AlphaFoldDB" id="A0A1M7RUU3"/>
<dbReference type="Pfam" id="PF14759">
    <property type="entry name" value="Reductase_C"/>
    <property type="match status" value="1"/>
</dbReference>
<feature type="domain" description="FAD/NAD(P)-binding" evidence="6">
    <location>
        <begin position="4"/>
        <end position="301"/>
    </location>
</feature>